<comment type="caution">
    <text evidence="3">The sequence shown here is derived from an EMBL/GenBank/DDBJ whole genome shotgun (WGS) entry which is preliminary data.</text>
</comment>
<feature type="domain" description="Inner kinetochore subunit AME1" evidence="2">
    <location>
        <begin position="91"/>
        <end position="277"/>
    </location>
</feature>
<feature type="region of interest" description="Disordered" evidence="1">
    <location>
        <begin position="1"/>
        <end position="44"/>
    </location>
</feature>
<evidence type="ECO:0000256" key="1">
    <source>
        <dbReference type="SAM" id="MobiDB-lite"/>
    </source>
</evidence>
<accession>A0A9P4WGU1</accession>
<keyword evidence="4" id="KW-1185">Reference proteome</keyword>
<reference evidence="3" key="1">
    <citation type="submission" date="2019-04" db="EMBL/GenBank/DDBJ databases">
        <title>Sequencing of skin fungus with MAO and IRED activity.</title>
        <authorList>
            <person name="Marsaioli A.J."/>
            <person name="Bonatto J.M.C."/>
            <person name="Reis Junior O."/>
        </authorList>
    </citation>
    <scope>NUCLEOTIDE SEQUENCE</scope>
    <source>
        <strain evidence="3">28M1</strain>
    </source>
</reference>
<dbReference type="Proteomes" id="UP000758155">
    <property type="component" value="Unassembled WGS sequence"/>
</dbReference>
<dbReference type="OrthoDB" id="5377952at2759"/>
<evidence type="ECO:0000313" key="3">
    <source>
        <dbReference type="EMBL" id="KAF3031954.1"/>
    </source>
</evidence>
<dbReference type="InterPro" id="IPR048743">
    <property type="entry name" value="AME1"/>
</dbReference>
<sequence length="286" mass="31770">MPPNVSSGQSFTPSTTVEEDTGAFNNDSELYGGSQFDGQPREPTPVAVANRTILTQVDCARLANDRPPHARRRVVKQKAGISVTRLKGCDIRGITAADTTRTILEQTIDDRLATMVDKMQTLPDSSRQNEIRSEINLISSFKQSLGEKLLDLQDANDVLTDNLKKRRIFKRGNAELRRDILALQNDRQEIALEQDDVQADFESRKVRLDFKMNLSANMSDIEAAIQNGRMRAEQQGREDEGPDISMSMLLETVSRDVGSNGGVSLAKVKSFNSRMQNAANWLESGV</sequence>
<name>A0A9P4WGU1_9PLEO</name>
<proteinExistence type="predicted"/>
<dbReference type="AlphaFoldDB" id="A0A9P4WGU1"/>
<gene>
    <name evidence="3" type="ORF">E8E12_002045</name>
</gene>
<dbReference type="Pfam" id="PF20994">
    <property type="entry name" value="CENPU"/>
    <property type="match status" value="1"/>
</dbReference>
<protein>
    <recommendedName>
        <fullName evidence="2">Inner kinetochore subunit AME1 domain-containing protein</fullName>
    </recommendedName>
</protein>
<feature type="compositionally biased region" description="Polar residues" evidence="1">
    <location>
        <begin position="1"/>
        <end position="16"/>
    </location>
</feature>
<evidence type="ECO:0000313" key="4">
    <source>
        <dbReference type="Proteomes" id="UP000758155"/>
    </source>
</evidence>
<organism evidence="3 4">
    <name type="scientific">Didymella heteroderae</name>
    <dbReference type="NCBI Taxonomy" id="1769908"/>
    <lineage>
        <taxon>Eukaryota</taxon>
        <taxon>Fungi</taxon>
        <taxon>Dikarya</taxon>
        <taxon>Ascomycota</taxon>
        <taxon>Pezizomycotina</taxon>
        <taxon>Dothideomycetes</taxon>
        <taxon>Pleosporomycetidae</taxon>
        <taxon>Pleosporales</taxon>
        <taxon>Pleosporineae</taxon>
        <taxon>Didymellaceae</taxon>
        <taxon>Didymella</taxon>
    </lineage>
</organism>
<dbReference type="EMBL" id="SWKV01000116">
    <property type="protein sequence ID" value="KAF3031954.1"/>
    <property type="molecule type" value="Genomic_DNA"/>
</dbReference>
<evidence type="ECO:0000259" key="2">
    <source>
        <dbReference type="Pfam" id="PF20994"/>
    </source>
</evidence>